<dbReference type="Proteomes" id="UP000007635">
    <property type="component" value="Chromosome XI"/>
</dbReference>
<evidence type="ECO:0000256" key="1">
    <source>
        <dbReference type="ARBA" id="ARBA00023319"/>
    </source>
</evidence>
<dbReference type="Pfam" id="PF07654">
    <property type="entry name" value="C1-set"/>
    <property type="match status" value="5"/>
</dbReference>
<evidence type="ECO:0000313" key="4">
    <source>
        <dbReference type="Ensembl" id="ENSGACP00000049877.1"/>
    </source>
</evidence>
<reference evidence="4" key="2">
    <citation type="submission" date="2025-08" db="UniProtKB">
        <authorList>
            <consortium name="Ensembl"/>
        </authorList>
    </citation>
    <scope>IDENTIFICATION</scope>
</reference>
<feature type="domain" description="Ig-like" evidence="3">
    <location>
        <begin position="543"/>
        <end position="636"/>
    </location>
</feature>
<dbReference type="Gene3D" id="2.60.40.10">
    <property type="entry name" value="Immunoglobulins"/>
    <property type="match status" value="6"/>
</dbReference>
<evidence type="ECO:0000259" key="3">
    <source>
        <dbReference type="PROSITE" id="PS50835"/>
    </source>
</evidence>
<dbReference type="Ensembl" id="ENSGACT00000040181.1">
    <property type="protein sequence ID" value="ENSGACP00000049877.1"/>
    <property type="gene ID" value="ENSGACG00000024595.1"/>
</dbReference>
<dbReference type="SMART" id="SM00407">
    <property type="entry name" value="IGc1"/>
    <property type="match status" value="4"/>
</dbReference>
<feature type="domain" description="Ig-like" evidence="3">
    <location>
        <begin position="441"/>
        <end position="539"/>
    </location>
</feature>
<dbReference type="PANTHER" id="PTHR23411">
    <property type="entry name" value="TAPASIN"/>
    <property type="match status" value="1"/>
</dbReference>
<dbReference type="AlphaFoldDB" id="A0AAQ4QH12"/>
<evidence type="ECO:0000256" key="2">
    <source>
        <dbReference type="SAM" id="Phobius"/>
    </source>
</evidence>
<accession>A0AAQ4QH12</accession>
<dbReference type="SUPFAM" id="SSF48726">
    <property type="entry name" value="Immunoglobulin"/>
    <property type="match status" value="6"/>
</dbReference>
<reference evidence="4 5" key="1">
    <citation type="journal article" date="2021" name="G3 (Bethesda)">
        <title>Improved contiguity of the threespine stickleback genome using long-read sequencing.</title>
        <authorList>
            <person name="Nath S."/>
            <person name="Shaw D.E."/>
            <person name="White M.A."/>
        </authorList>
    </citation>
    <scope>NUCLEOTIDE SEQUENCE [LARGE SCALE GENOMIC DNA]</scope>
    <source>
        <strain evidence="4 5">Lake Benthic</strain>
    </source>
</reference>
<dbReference type="InterPro" id="IPR036179">
    <property type="entry name" value="Ig-like_dom_sf"/>
</dbReference>
<dbReference type="InterPro" id="IPR003006">
    <property type="entry name" value="Ig/MHC_CS"/>
</dbReference>
<proteinExistence type="predicted"/>
<feature type="domain" description="Ig-like" evidence="3">
    <location>
        <begin position="330"/>
        <end position="433"/>
    </location>
</feature>
<feature type="domain" description="Ig-like" evidence="3">
    <location>
        <begin position="235"/>
        <end position="324"/>
    </location>
</feature>
<dbReference type="GeneTree" id="ENSGT00940000163371"/>
<keyword evidence="2" id="KW-0472">Membrane</keyword>
<dbReference type="InterPro" id="IPR050380">
    <property type="entry name" value="Immune_Resp_Modulators"/>
</dbReference>
<keyword evidence="2" id="KW-1133">Transmembrane helix</keyword>
<dbReference type="InterPro" id="IPR007110">
    <property type="entry name" value="Ig-like_dom"/>
</dbReference>
<reference evidence="4" key="3">
    <citation type="submission" date="2025-09" db="UniProtKB">
        <authorList>
            <consortium name="Ensembl"/>
        </authorList>
    </citation>
    <scope>IDENTIFICATION</scope>
</reference>
<dbReference type="PROSITE" id="PS00290">
    <property type="entry name" value="IG_MHC"/>
    <property type="match status" value="1"/>
</dbReference>
<evidence type="ECO:0000313" key="5">
    <source>
        <dbReference type="Proteomes" id="UP000007635"/>
    </source>
</evidence>
<dbReference type="InterPro" id="IPR003597">
    <property type="entry name" value="Ig_C1-set"/>
</dbReference>
<protein>
    <recommendedName>
        <fullName evidence="3">Ig-like domain-containing protein</fullName>
    </recommendedName>
</protein>
<keyword evidence="5" id="KW-1185">Reference proteome</keyword>
<dbReference type="CDD" id="cd00098">
    <property type="entry name" value="IgC1"/>
    <property type="match status" value="3"/>
</dbReference>
<keyword evidence="2" id="KW-0812">Transmembrane</keyword>
<keyword evidence="1" id="KW-0393">Immunoglobulin domain</keyword>
<feature type="domain" description="Ig-like" evidence="3">
    <location>
        <begin position="36"/>
        <end position="128"/>
    </location>
</feature>
<feature type="domain" description="Ig-like" evidence="3">
    <location>
        <begin position="135"/>
        <end position="225"/>
    </location>
</feature>
<dbReference type="InterPro" id="IPR013783">
    <property type="entry name" value="Ig-like_fold"/>
</dbReference>
<organism evidence="4 5">
    <name type="scientific">Gasterosteus aculeatus aculeatus</name>
    <name type="common">three-spined stickleback</name>
    <dbReference type="NCBI Taxonomy" id="481459"/>
    <lineage>
        <taxon>Eukaryota</taxon>
        <taxon>Metazoa</taxon>
        <taxon>Chordata</taxon>
        <taxon>Craniata</taxon>
        <taxon>Vertebrata</taxon>
        <taxon>Euteleostomi</taxon>
        <taxon>Actinopterygii</taxon>
        <taxon>Neopterygii</taxon>
        <taxon>Teleostei</taxon>
        <taxon>Neoteleostei</taxon>
        <taxon>Acanthomorphata</taxon>
        <taxon>Eupercaria</taxon>
        <taxon>Perciformes</taxon>
        <taxon>Cottioidei</taxon>
        <taxon>Gasterosteales</taxon>
        <taxon>Gasterosteidae</taxon>
        <taxon>Gasterosteus</taxon>
    </lineage>
</organism>
<sequence>MTEWAQASSFTCTSIHNTQTFMKTTSICQYEATAPPSIDVEIPSFKKVMTEESPVKATCFVRTVLNAKVTWLLNETDTAGGTVRQDTKSTHLVSELTVSSSRWKQLKSITCQADHKCFSSAKKTVQIAEPAGTDPSIEIRRSLKDLLKGDGAVLECDVTRLSSRDLYITFQANGVDISDKQFVELPAASGLLSISRSFTVHSSELKKDASFTCKVNQGFSNSFVSNSTGSFFVEPSMELLLAPGEDSGPQRLLCFAWGFNPQIKWSSESEHRSPSTNDVSMGEDGRVVVTSHLHVPQSEWRTGKVFTCEVSDKSLNANVRKNISLCSVTPASSQIVAVYVQGPTPAELLNKGQVTITCLLVGPSLNDFSVTWKVGENNHSHDGREDFPVSHSNGTETVQSFLNVSAADWNEFKRVSCEAKHRCSKLGHEDHITKSRELYPPTVKITQPTVDDLSTSDSLAIICHVSGFFPSDIRVYWEEEDQRVPPTHFTNSPTWKYTGSSTYSMISRLNISTTNNKESTYSCVVRHESSETPFKSTIKDVFATVTHSKPSATLLQGSGELVCLVFGFSPATINITWFLDDTKGPLDYSTSEPHRGPDGKFNIQSHLNLSRVIWLPGANITCRVTHANISLSLDVSKPDSLKDCDFFDDIMHAEVNQDTDVESWYFAFTFLILFLVSFIYGVSATMIKVRNNSTGMLFL</sequence>
<feature type="transmembrane region" description="Helical" evidence="2">
    <location>
        <begin position="664"/>
        <end position="687"/>
    </location>
</feature>
<dbReference type="PROSITE" id="PS50835">
    <property type="entry name" value="IG_LIKE"/>
    <property type="match status" value="6"/>
</dbReference>
<name>A0AAQ4QH12_GASAC</name>